<dbReference type="PIRSF" id="PIRSF028589">
    <property type="entry name" value="UCP028589"/>
    <property type="match status" value="1"/>
</dbReference>
<dbReference type="AlphaFoldDB" id="A0A939KD76"/>
<organism evidence="1 2">
    <name type="scientific">Comamonas denitrificans</name>
    <dbReference type="NCBI Taxonomy" id="117506"/>
    <lineage>
        <taxon>Bacteria</taxon>
        <taxon>Pseudomonadati</taxon>
        <taxon>Pseudomonadota</taxon>
        <taxon>Betaproteobacteria</taxon>
        <taxon>Burkholderiales</taxon>
        <taxon>Comamonadaceae</taxon>
        <taxon>Comamonas</taxon>
    </lineage>
</organism>
<proteinExistence type="predicted"/>
<comment type="caution">
    <text evidence="1">The sequence shown here is derived from an EMBL/GenBank/DDBJ whole genome shotgun (WGS) entry which is preliminary data.</text>
</comment>
<keyword evidence="2" id="KW-1185">Reference proteome</keyword>
<dbReference type="InterPro" id="IPR016893">
    <property type="entry name" value="UCP028589"/>
</dbReference>
<evidence type="ECO:0000313" key="1">
    <source>
        <dbReference type="EMBL" id="MBO1249376.1"/>
    </source>
</evidence>
<evidence type="ECO:0000313" key="2">
    <source>
        <dbReference type="Proteomes" id="UP000664731"/>
    </source>
</evidence>
<name>A0A939KD76_9BURK</name>
<dbReference type="EMBL" id="JAFNME010000009">
    <property type="protein sequence ID" value="MBO1249376.1"/>
    <property type="molecule type" value="Genomic_DNA"/>
</dbReference>
<accession>A0A939KD76</accession>
<sequence>MSTAQQVISRTFAPAGLVGKVYARERGSSAAPMSIGNVLELELSHKEDVQSQPDMTRLGGGQHAEIRRVTEVEVKMKLADLNAVNLARASLGTVTGVEAGTVTDEAHTVTLGGLLRTAHIAPEDVEVRIAGAGGTDVPAAGNWEATAAGVVVFANATELADGAEVVISYKHGSYAVIEALTTKAKELELIFEGLNEADDGKPCIVEIWRASQGVASSIGLMADKGFASLPVSGAILRDDSKQGAGISRFYRVRKA</sequence>
<dbReference type="RefSeq" id="WP_207574895.1">
    <property type="nucleotide sequence ID" value="NZ_JAFNME010000009.1"/>
</dbReference>
<reference evidence="1" key="1">
    <citation type="submission" date="2021-03" db="EMBL/GenBank/DDBJ databases">
        <title>Comamonas denitrificans.</title>
        <authorList>
            <person name="Finster K."/>
        </authorList>
    </citation>
    <scope>NUCLEOTIDE SEQUENCE</scope>
    <source>
        <strain evidence="1">MM2021_4</strain>
    </source>
</reference>
<protein>
    <submittedName>
        <fullName evidence="1">Uncharacterized protein</fullName>
    </submittedName>
</protein>
<dbReference type="Proteomes" id="UP000664731">
    <property type="component" value="Unassembled WGS sequence"/>
</dbReference>
<gene>
    <name evidence="1" type="ORF">J1777_05925</name>
</gene>